<feature type="domain" description="DUF4097" evidence="1">
    <location>
        <begin position="64"/>
        <end position="213"/>
    </location>
</feature>
<accession>A0A9D1UEZ8</accession>
<evidence type="ECO:0000259" key="1">
    <source>
        <dbReference type="Pfam" id="PF13349"/>
    </source>
</evidence>
<evidence type="ECO:0000313" key="2">
    <source>
        <dbReference type="EMBL" id="HIW84030.1"/>
    </source>
</evidence>
<proteinExistence type="predicted"/>
<dbReference type="Gene3D" id="2.160.20.120">
    <property type="match status" value="1"/>
</dbReference>
<dbReference type="Proteomes" id="UP000824263">
    <property type="component" value="Unassembled WGS sequence"/>
</dbReference>
<sequence length="268" mass="28780">MKKRWKIFWAVCAVTAGLGLVCCVTALALGVSVEMLQNRLPNGIGLVVGGDNLESATETYEGVQKIDMELFAGNVEVLPGDGQEVVVEAENISRRLNFSATMEGDELKITSRKWAFFTEQIGRGKIYIYLPRERTLEEISLDVGAGSLMVEDLRADRFSLDVGAGDGAVEDFTAREADFDCGTGTIAARGDASQKLDIDCGVGDIEYTAYGSEGDYDYNIDCGVGDVTVGERSYSGLGRSNHVNNGTGREINIDCGVGSVCVFFDSAM</sequence>
<reference evidence="2" key="2">
    <citation type="submission" date="2021-04" db="EMBL/GenBank/DDBJ databases">
        <authorList>
            <person name="Gilroy R."/>
        </authorList>
    </citation>
    <scope>NUCLEOTIDE SEQUENCE</scope>
    <source>
        <strain evidence="2">ChiSxjej1B13-11762</strain>
    </source>
</reference>
<dbReference type="InterPro" id="IPR025164">
    <property type="entry name" value="Toastrack_DUF4097"/>
</dbReference>
<dbReference type="Pfam" id="PF13349">
    <property type="entry name" value="DUF4097"/>
    <property type="match status" value="1"/>
</dbReference>
<name>A0A9D1UEZ8_9FIRM</name>
<organism evidence="2 3">
    <name type="scientific">Candidatus Dorea gallistercoris</name>
    <dbReference type="NCBI Taxonomy" id="2838542"/>
    <lineage>
        <taxon>Bacteria</taxon>
        <taxon>Bacillati</taxon>
        <taxon>Bacillota</taxon>
        <taxon>Clostridia</taxon>
        <taxon>Lachnospirales</taxon>
        <taxon>Lachnospiraceae</taxon>
        <taxon>Dorea</taxon>
    </lineage>
</organism>
<dbReference type="AlphaFoldDB" id="A0A9D1UEZ8"/>
<reference evidence="2" key="1">
    <citation type="journal article" date="2021" name="PeerJ">
        <title>Extensive microbial diversity within the chicken gut microbiome revealed by metagenomics and culture.</title>
        <authorList>
            <person name="Gilroy R."/>
            <person name="Ravi A."/>
            <person name="Getino M."/>
            <person name="Pursley I."/>
            <person name="Horton D.L."/>
            <person name="Alikhan N.F."/>
            <person name="Baker D."/>
            <person name="Gharbi K."/>
            <person name="Hall N."/>
            <person name="Watson M."/>
            <person name="Adriaenssens E.M."/>
            <person name="Foster-Nyarko E."/>
            <person name="Jarju S."/>
            <person name="Secka A."/>
            <person name="Antonio M."/>
            <person name="Oren A."/>
            <person name="Chaudhuri R.R."/>
            <person name="La Ragione R."/>
            <person name="Hildebrand F."/>
            <person name="Pallen M.J."/>
        </authorList>
    </citation>
    <scope>NUCLEOTIDE SEQUENCE</scope>
    <source>
        <strain evidence="2">ChiSxjej1B13-11762</strain>
    </source>
</reference>
<protein>
    <submittedName>
        <fullName evidence="2">DUF4097 family beta strand repeat protein</fullName>
    </submittedName>
</protein>
<dbReference type="EMBL" id="DXGF01000130">
    <property type="protein sequence ID" value="HIW84030.1"/>
    <property type="molecule type" value="Genomic_DNA"/>
</dbReference>
<comment type="caution">
    <text evidence="2">The sequence shown here is derived from an EMBL/GenBank/DDBJ whole genome shotgun (WGS) entry which is preliminary data.</text>
</comment>
<evidence type="ECO:0000313" key="3">
    <source>
        <dbReference type="Proteomes" id="UP000824263"/>
    </source>
</evidence>
<gene>
    <name evidence="2" type="ORF">H9873_06895</name>
</gene>